<dbReference type="EMBL" id="CM004470">
    <property type="protein sequence ID" value="OCT90367.1"/>
    <property type="molecule type" value="Genomic_DNA"/>
</dbReference>
<accession>A0A974DEJ8</accession>
<evidence type="ECO:0000313" key="6">
    <source>
        <dbReference type="EMBL" id="OCT90367.1"/>
    </source>
</evidence>
<keyword evidence="2" id="KW-1015">Disulfide bond</keyword>
<dbReference type="Proteomes" id="UP000694892">
    <property type="component" value="Chromosome 3L"/>
</dbReference>
<evidence type="ECO:0000256" key="4">
    <source>
        <dbReference type="SAM" id="Phobius"/>
    </source>
</evidence>
<organism evidence="6 7">
    <name type="scientific">Xenopus laevis</name>
    <name type="common">African clawed frog</name>
    <dbReference type="NCBI Taxonomy" id="8355"/>
    <lineage>
        <taxon>Eukaryota</taxon>
        <taxon>Metazoa</taxon>
        <taxon>Chordata</taxon>
        <taxon>Craniata</taxon>
        <taxon>Vertebrata</taxon>
        <taxon>Euteleostomi</taxon>
        <taxon>Amphibia</taxon>
        <taxon>Batrachia</taxon>
        <taxon>Anura</taxon>
        <taxon>Pipoidea</taxon>
        <taxon>Pipidae</taxon>
        <taxon>Xenopodinae</taxon>
        <taxon>Xenopus</taxon>
        <taxon>Xenopus</taxon>
    </lineage>
</organism>
<protein>
    <recommendedName>
        <fullName evidence="5">C-type lectin domain-containing protein</fullName>
    </recommendedName>
</protein>
<feature type="domain" description="C-type lectin" evidence="5">
    <location>
        <begin position="128"/>
        <end position="243"/>
    </location>
</feature>
<dbReference type="InterPro" id="IPR001304">
    <property type="entry name" value="C-type_lectin-like"/>
</dbReference>
<feature type="transmembrane region" description="Helical" evidence="4">
    <location>
        <begin position="38"/>
        <end position="59"/>
    </location>
</feature>
<dbReference type="InterPro" id="IPR033989">
    <property type="entry name" value="CD209-like_CTLD"/>
</dbReference>
<dbReference type="InterPro" id="IPR016186">
    <property type="entry name" value="C-type_lectin-like/link_sf"/>
</dbReference>
<keyword evidence="4" id="KW-0472">Membrane</keyword>
<dbReference type="AlphaFoldDB" id="A0A974DEJ8"/>
<dbReference type="Pfam" id="PF00059">
    <property type="entry name" value="Lectin_C"/>
    <property type="match status" value="1"/>
</dbReference>
<dbReference type="InterPro" id="IPR050111">
    <property type="entry name" value="C-type_lectin/snaclec_domain"/>
</dbReference>
<dbReference type="CDD" id="cd03590">
    <property type="entry name" value="CLECT_DC-SIGN_like"/>
    <property type="match status" value="1"/>
</dbReference>
<evidence type="ECO:0000259" key="5">
    <source>
        <dbReference type="PROSITE" id="PS50041"/>
    </source>
</evidence>
<keyword evidence="4" id="KW-1133">Transmembrane helix</keyword>
<keyword evidence="4" id="KW-0812">Transmembrane</keyword>
<feature type="coiled-coil region" evidence="3">
    <location>
        <begin position="69"/>
        <end position="103"/>
    </location>
</feature>
<dbReference type="SUPFAM" id="SSF56436">
    <property type="entry name" value="C-type lectin-like"/>
    <property type="match status" value="1"/>
</dbReference>
<evidence type="ECO:0000256" key="2">
    <source>
        <dbReference type="ARBA" id="ARBA00023157"/>
    </source>
</evidence>
<name>A0A974DEJ8_XENLA</name>
<keyword evidence="3" id="KW-0175">Coiled coil</keyword>
<proteinExistence type="predicted"/>
<dbReference type="PANTHER" id="PTHR22803">
    <property type="entry name" value="MANNOSE, PHOSPHOLIPASE, LECTIN RECEPTOR RELATED"/>
    <property type="match status" value="1"/>
</dbReference>
<dbReference type="OMA" id="QWEYFNG"/>
<evidence type="ECO:0000256" key="3">
    <source>
        <dbReference type="SAM" id="Coils"/>
    </source>
</evidence>
<dbReference type="GO" id="GO:0030246">
    <property type="term" value="F:carbohydrate binding"/>
    <property type="evidence" value="ECO:0007669"/>
    <property type="project" value="UniProtKB-KW"/>
</dbReference>
<dbReference type="Gene3D" id="3.10.100.10">
    <property type="entry name" value="Mannose-Binding Protein A, subunit A"/>
    <property type="match status" value="1"/>
</dbReference>
<dbReference type="PROSITE" id="PS50041">
    <property type="entry name" value="C_TYPE_LECTIN_2"/>
    <property type="match status" value="1"/>
</dbReference>
<dbReference type="PROSITE" id="PS00615">
    <property type="entry name" value="C_TYPE_LECTIN_1"/>
    <property type="match status" value="1"/>
</dbReference>
<dbReference type="SMART" id="SM00034">
    <property type="entry name" value="CLECT"/>
    <property type="match status" value="1"/>
</dbReference>
<reference evidence="7" key="1">
    <citation type="journal article" date="2016" name="Nature">
        <title>Genome evolution in the allotetraploid frog Xenopus laevis.</title>
        <authorList>
            <person name="Session A.M."/>
            <person name="Uno Y."/>
            <person name="Kwon T."/>
            <person name="Chapman J.A."/>
            <person name="Toyoda A."/>
            <person name="Takahashi S."/>
            <person name="Fukui A."/>
            <person name="Hikosaka A."/>
            <person name="Suzuki A."/>
            <person name="Kondo M."/>
            <person name="van Heeringen S.J."/>
            <person name="Quigley I."/>
            <person name="Heinz S."/>
            <person name="Ogino H."/>
            <person name="Ochi H."/>
            <person name="Hellsten U."/>
            <person name="Lyons J.B."/>
            <person name="Simakov O."/>
            <person name="Putnam N."/>
            <person name="Stites J."/>
            <person name="Kuroki Y."/>
            <person name="Tanaka T."/>
            <person name="Michiue T."/>
            <person name="Watanabe M."/>
            <person name="Bogdanovic O."/>
            <person name="Lister R."/>
            <person name="Georgiou G."/>
            <person name="Paranjpe S.S."/>
            <person name="van Kruijsbergen I."/>
            <person name="Shu S."/>
            <person name="Carlson J."/>
            <person name="Kinoshita T."/>
            <person name="Ohta Y."/>
            <person name="Mawaribuchi S."/>
            <person name="Jenkins J."/>
            <person name="Grimwood J."/>
            <person name="Schmutz J."/>
            <person name="Mitros T."/>
            <person name="Mozaffari S.V."/>
            <person name="Suzuki Y."/>
            <person name="Haramoto Y."/>
            <person name="Yamamoto T.S."/>
            <person name="Takagi C."/>
            <person name="Heald R."/>
            <person name="Miller K."/>
            <person name="Haudenschild C."/>
            <person name="Kitzman J."/>
            <person name="Nakayama T."/>
            <person name="Izutsu Y."/>
            <person name="Robert J."/>
            <person name="Fortriede J."/>
            <person name="Burns K."/>
            <person name="Lotay V."/>
            <person name="Karimi K."/>
            <person name="Yasuoka Y."/>
            <person name="Dichmann D.S."/>
            <person name="Flajnik M.F."/>
            <person name="Houston D.W."/>
            <person name="Shendure J."/>
            <person name="DuPasquier L."/>
            <person name="Vize P.D."/>
            <person name="Zorn A.M."/>
            <person name="Ito M."/>
            <person name="Marcotte E.M."/>
            <person name="Wallingford J.B."/>
            <person name="Ito Y."/>
            <person name="Asashima M."/>
            <person name="Ueno N."/>
            <person name="Matsuda Y."/>
            <person name="Veenstra G.J."/>
            <person name="Fujiyama A."/>
            <person name="Harland R.M."/>
            <person name="Taira M."/>
            <person name="Rokhsar D.S."/>
        </authorList>
    </citation>
    <scope>NUCLEOTIDE SEQUENCE [LARGE SCALE GENOMIC DNA]</scope>
    <source>
        <strain evidence="7">J</strain>
    </source>
</reference>
<gene>
    <name evidence="6" type="ORF">XELAEV_18018979mg</name>
</gene>
<dbReference type="InterPro" id="IPR018378">
    <property type="entry name" value="C-type_lectin_CS"/>
</dbReference>
<sequence>MLYRLSYPGSTFCVFYERFYWCLLSVKKTFSSRQKPLVGIYCLLAVAYILILALFITVMTKSTPGSTDNNDLKNYVAQLASKVNEIEEKIAQLASKVNETEEKIAQPASKVNETEEKKEACDSAWINFEDSCYYITTKKTNWEKARSFCVQEGGDLAVINSEKEQTFLKEKSGVSRINRFWIGLNDLEEEGTWTWVDGTDYSTSYQFWTKGEPNDHLKNEDCAHLWNFTGEWNDVHCTFEVPYAICEKKIKT</sequence>
<evidence type="ECO:0000313" key="7">
    <source>
        <dbReference type="Proteomes" id="UP000694892"/>
    </source>
</evidence>
<dbReference type="InterPro" id="IPR016187">
    <property type="entry name" value="CTDL_fold"/>
</dbReference>
<evidence type="ECO:0000256" key="1">
    <source>
        <dbReference type="ARBA" id="ARBA00022734"/>
    </source>
</evidence>
<keyword evidence="1" id="KW-0430">Lectin</keyword>